<feature type="compositionally biased region" description="Basic and acidic residues" evidence="3">
    <location>
        <begin position="1043"/>
        <end position="1055"/>
    </location>
</feature>
<evidence type="ECO:0000256" key="3">
    <source>
        <dbReference type="SAM" id="MobiDB-lite"/>
    </source>
</evidence>
<feature type="compositionally biased region" description="Polar residues" evidence="3">
    <location>
        <begin position="1579"/>
        <end position="1589"/>
    </location>
</feature>
<feature type="region of interest" description="Disordered" evidence="3">
    <location>
        <begin position="1573"/>
        <end position="1598"/>
    </location>
</feature>
<feature type="repeat" description="ARM" evidence="1">
    <location>
        <begin position="2032"/>
        <end position="2074"/>
    </location>
</feature>
<accession>A0A9W7E6D9</accession>
<dbReference type="PANTHER" id="PTHR46241:SF1">
    <property type="entry name" value="OUTER DYNEIN ARM-DOCKING COMPLEX SUBUNIT 2"/>
    <property type="match status" value="1"/>
</dbReference>
<feature type="region of interest" description="Disordered" evidence="3">
    <location>
        <begin position="629"/>
        <end position="794"/>
    </location>
</feature>
<feature type="compositionally biased region" description="Polar residues" evidence="3">
    <location>
        <begin position="842"/>
        <end position="851"/>
    </location>
</feature>
<feature type="compositionally biased region" description="Basic and acidic residues" evidence="3">
    <location>
        <begin position="1003"/>
        <end position="1018"/>
    </location>
</feature>
<feature type="compositionally biased region" description="Low complexity" evidence="3">
    <location>
        <begin position="1062"/>
        <end position="1084"/>
    </location>
</feature>
<feature type="coiled-coil region" evidence="2">
    <location>
        <begin position="242"/>
        <end position="276"/>
    </location>
</feature>
<dbReference type="SUPFAM" id="SSF48371">
    <property type="entry name" value="ARM repeat"/>
    <property type="match status" value="2"/>
</dbReference>
<dbReference type="EMBL" id="BLQM01000129">
    <property type="protein sequence ID" value="GMH67263.1"/>
    <property type="molecule type" value="Genomic_DNA"/>
</dbReference>
<evidence type="ECO:0000313" key="5">
    <source>
        <dbReference type="EMBL" id="GMH67263.1"/>
    </source>
</evidence>
<reference evidence="6" key="1">
    <citation type="journal article" date="2023" name="Commun. Biol.">
        <title>Genome analysis of Parmales, the sister group of diatoms, reveals the evolutionary specialization of diatoms from phago-mixotrophs to photoautotrophs.</title>
        <authorList>
            <person name="Ban H."/>
            <person name="Sato S."/>
            <person name="Yoshikawa S."/>
            <person name="Yamada K."/>
            <person name="Nakamura Y."/>
            <person name="Ichinomiya M."/>
            <person name="Sato N."/>
            <person name="Blanc-Mathieu R."/>
            <person name="Endo H."/>
            <person name="Kuwata A."/>
            <person name="Ogata H."/>
        </authorList>
    </citation>
    <scope>NUCLEOTIDE SEQUENCE [LARGE SCALE GENOMIC DNA]</scope>
</reference>
<dbReference type="Gene3D" id="1.25.10.10">
    <property type="entry name" value="Leucine-rich Repeat Variant"/>
    <property type="match status" value="3"/>
</dbReference>
<feature type="region of interest" description="Disordered" evidence="3">
    <location>
        <begin position="842"/>
        <end position="864"/>
    </location>
</feature>
<feature type="coiled-coil region" evidence="2">
    <location>
        <begin position="3"/>
        <end position="66"/>
    </location>
</feature>
<gene>
    <name evidence="5" type="ORF">TL16_g04635</name>
</gene>
<comment type="caution">
    <text evidence="5">The sequence shown here is derived from an EMBL/GenBank/DDBJ whole genome shotgun (WGS) entry which is preliminary data.</text>
</comment>
<feature type="region of interest" description="Disordered" evidence="3">
    <location>
        <begin position="519"/>
        <end position="553"/>
    </location>
</feature>
<dbReference type="InterPro" id="IPR011989">
    <property type="entry name" value="ARM-like"/>
</dbReference>
<sequence>MSYDELQVEIERLREELESANLEKERLHDEREEMVNQYEEEFDKRKQELLDENQVALSDLKASQDNQIQTLSNQLDQMYRAFQGDACGWSEKTDRRTNKTQYVNAETGETSKEKPQILEFAEKVMSLDQKDGDKNALHKATNKAREAETAKRKMEVTVNETRAEMMNLKSLLKNWTTASVEIFHEMNTFDVGMEKVYNDVMQKLPHMTHHNNVVTVSKEKASKATERVKEKNDCINAQHFKITALERKVNTLSTENEKFKDKIEKLEEQMDTEIEVMVAPLRLEVGQANANLMKEKAARTQDRIELADLWPPGWLMPSVLMKFKTMDVQEKAEKRKKALELDAERALKEEIRRAVTESSKWTEQYDEYGQMFYQHADTGASEWTQPDAMLYVPPPGRDEMGNKLMDAKPAGPTSEEEDDAAAELAQWKQETDQWGQVYYTNDSTGETSWEAPEGFVVDPAALGAIDPKVAASESARIVISYMKNRKPEVDEDGEEEELVYDMQTLEEIAAGDDGWKYKKPGDSLAAEDEDGMSLADSLTHASTKATENPPEPLSMDELRELVYSQAISESDLETNLRKTRSRLAKLSHRLLEKKKIEDREEEIEHARLKKLEEEQARLAALAAVEGITDSEFEMSDDEAVSPQKPKAKPKSDLDVIKGEMKEIAKQKAEKEAKEEAKGMEDAENKTPASPPPAESEDDEESPNSPETSKPEGKDGDAAPNPAVEDKTPDPNSPENEIPSPEAKPTPAPTQTKKKTTSVQDKINQLKGEHEDPGELTDEDADDATTITTSASPQLQEILANRATPFGKINNQTVQALAIQAVWAGFNDSEVKVPPKELLLNNASDETPQFNNDLKGDTGETPLPETMNKRELRHKYNANVQEKRKSFLAHAANIADVEANNELQRATDEMFSLSVIKKQAGVSGYHDDMNQSQITKRFKQAPKGLSGGTSSSADQMPDPEPGAKFPDREMDKVRTSGQQEDRQAKILDIKKRDKMELETPWLLEGKEAPDKKSKSRDTTPTKQEQGEEEREESKDDENDDDSLQEEKKSSSPRRDNEDEASLKSMKSMKSMKSTNAKQSLAPSVGSAGGSLGGQSSFSSYVMVDGDDASIVAQQLQQQQPPPKMTIEQVDSVLLMRENAVIHDSALRPLLAEADKLRGAVWSDHYEIAQFWRDQIDKTEEQINQLSKKIREAQAEIANNAGQLKGKSIGRSKPTPPDPPKKVKHVNEPRDISVGDEEVEEDKSTMLLDADFKKLVTDIGRGVYDGKTVLIPAGVKVAESQKKNILQSIKQKNDGMDEKYKIAEEKYTENMAKFQESLDSYENEDGDRAGEFEKLKYSMRIASLKADHMHVLREGMDKEIERFKVELQMEEKRGAQLTTMQGRSETVRAKQVMEHYRGPDAIANLQDQLCLALEQRNRAMKLPESAVTVLQRIKLEEARTNALRKLRITIGRIREQLITEGRRRRDLYEEEFAAAQKEVRMIRDENNQAIERSNSLRVIETLVRLDVDTKQLLKEAKVEEATADREGVDTAGLFGEAYSEDKKWTSHAVHAAEHELVDVQRCCGAALEARALARVRESNSREQGTPGNATSLPPHADQWLPSSERTRLEEEMEWVKYHADLILSNSGAELKNERMVCDALKGHIEVLKNKLTASEMTRQRDVDTIRFTADEAFELLQKSKCDSERETKKKELRYEEAIAALSKEINETRKEMQEEIEVMKTEQETMSSMATVLRYELSEFHVREDVTRKELEKVKDLWRRDVDTLKVQLRSERNHTARLELWIASMHDDVKYYLKEIKLREDRLLSKQKESEEAKLALKYERWKQTTAIYALGTDVDALFLFFLQRIVNLAGSGKKYNDALRENGTMSILTAVAQSPRKDLRRLAARALGSMGWNGFVEQRLLGWDVLRSWALHIEHVIPAKEEELKVLGKTFEDKVATEDGEEEEGGEYAPSPNMSLRGIIRERRQWALRKARRREGPNEENQLMLGSERSVLKLLLDLCRVKEWDVVRYACMALAVAAYHESNNGIMGKTKHCIETVVKLCRNIDEEIQTQAAATLANLGYANQRNQELIGASGGVESLVDLCRGVDVDVIESASAALANIVTLHTGNAVKLAECGGIDVLTHLITSNQIVNLLDFDQVSEIQANCAECLANCTRNYGKANAARIHDLGVAPLVLMCGSHNLQVQRHSALVLGNISQDEDQREVIGVRGGVEALMRLCEISDEAVQANSLWALSNLAWHPLNQERIGRYLGEIVKLCRSSYLPVMVNALCCLANSLYFHDKNRERLGEVEGGVAMVVEFCGEDYGEEVWENALRAVVSLTYVDEVGARLGKEGLIRVLVKRCCSKVGIIQKFAGMALLNLSIHDVLKIRILQEGGVEALAGMQDSENKEAKQVALSVLEALADIRSVDELADQKAAFGVKGMLDLVQTDNDLIVKLACESLAEEVWSGGEAKQNEVVELGGAQILMVVMCKSGVKDDILNPALWSLRNLVHGHIENKGVFGGLGGVEGLIKIISETFGMKKTALVESGLTALVNLVVDHEKNCRMLLKEGLDVLIGIVEGYDLELEIGDGDGKAERREGMKNNAALATSLLQLVGPYNYLVCSNCGKQQLSGTSCEACGRSISFAVDGS</sequence>
<feature type="region of interest" description="Disordered" evidence="3">
    <location>
        <begin position="938"/>
        <end position="1089"/>
    </location>
</feature>
<feature type="coiled-coil region" evidence="2">
    <location>
        <begin position="1456"/>
        <end position="1490"/>
    </location>
</feature>
<dbReference type="Gene3D" id="2.20.70.10">
    <property type="match status" value="1"/>
</dbReference>
<feature type="compositionally biased region" description="Basic and acidic residues" evidence="3">
    <location>
        <begin position="1217"/>
        <end position="1231"/>
    </location>
</feature>
<dbReference type="SUPFAM" id="SSF51045">
    <property type="entry name" value="WW domain"/>
    <property type="match status" value="1"/>
</dbReference>
<dbReference type="CDD" id="cd00201">
    <property type="entry name" value="WW"/>
    <property type="match status" value="1"/>
</dbReference>
<dbReference type="PROSITE" id="PS50020">
    <property type="entry name" value="WW_DOMAIN_2"/>
    <property type="match status" value="3"/>
</dbReference>
<keyword evidence="2" id="KW-0175">Coiled coil</keyword>
<feature type="region of interest" description="Disordered" evidence="3">
    <location>
        <begin position="1199"/>
        <end position="1236"/>
    </location>
</feature>
<dbReference type="Pfam" id="PF00514">
    <property type="entry name" value="Arm"/>
    <property type="match status" value="1"/>
</dbReference>
<dbReference type="InterPro" id="IPR016024">
    <property type="entry name" value="ARM-type_fold"/>
</dbReference>
<dbReference type="SMART" id="SM00185">
    <property type="entry name" value="ARM"/>
    <property type="match status" value="9"/>
</dbReference>
<feature type="compositionally biased region" description="Acidic residues" evidence="3">
    <location>
        <begin position="629"/>
        <end position="639"/>
    </location>
</feature>
<dbReference type="Proteomes" id="UP001162640">
    <property type="component" value="Unassembled WGS sequence"/>
</dbReference>
<feature type="domain" description="WW" evidence="4">
    <location>
        <begin position="427"/>
        <end position="454"/>
    </location>
</feature>
<feature type="domain" description="WW" evidence="4">
    <location>
        <begin position="355"/>
        <end position="388"/>
    </location>
</feature>
<dbReference type="InterPro" id="IPR001202">
    <property type="entry name" value="WW_dom"/>
</dbReference>
<feature type="domain" description="WW" evidence="4">
    <location>
        <begin position="88"/>
        <end position="117"/>
    </location>
</feature>
<dbReference type="PROSITE" id="PS50176">
    <property type="entry name" value="ARM_REPEAT"/>
    <property type="match status" value="2"/>
</dbReference>
<evidence type="ECO:0000313" key="6">
    <source>
        <dbReference type="Proteomes" id="UP001162640"/>
    </source>
</evidence>
<feature type="compositionally biased region" description="Acidic residues" evidence="3">
    <location>
        <begin position="773"/>
        <end position="782"/>
    </location>
</feature>
<protein>
    <recommendedName>
        <fullName evidence="4">WW domain-containing protein</fullName>
    </recommendedName>
</protein>
<proteinExistence type="predicted"/>
<feature type="coiled-coil region" evidence="2">
    <location>
        <begin position="137"/>
        <end position="171"/>
    </location>
</feature>
<name>A0A9W7E6D9_9STRA</name>
<feature type="repeat" description="ARM" evidence="1">
    <location>
        <begin position="2209"/>
        <end position="2251"/>
    </location>
</feature>
<dbReference type="PANTHER" id="PTHR46241">
    <property type="entry name" value="ARMADILLO REPEAT-CONTAINING PROTEIN 4 ARMC4"/>
    <property type="match status" value="1"/>
</dbReference>
<feature type="compositionally biased region" description="Basic and acidic residues" evidence="3">
    <location>
        <begin position="649"/>
        <end position="684"/>
    </location>
</feature>
<dbReference type="InterPro" id="IPR000225">
    <property type="entry name" value="Armadillo"/>
</dbReference>
<evidence type="ECO:0000256" key="1">
    <source>
        <dbReference type="PROSITE-ProRule" id="PRU00259"/>
    </source>
</evidence>
<evidence type="ECO:0000259" key="4">
    <source>
        <dbReference type="PROSITE" id="PS50020"/>
    </source>
</evidence>
<feature type="coiled-coil region" evidence="2">
    <location>
        <begin position="1689"/>
        <end position="1766"/>
    </location>
</feature>
<organism evidence="5 6">
    <name type="scientific">Triparma laevis f. inornata</name>
    <dbReference type="NCBI Taxonomy" id="1714386"/>
    <lineage>
        <taxon>Eukaryota</taxon>
        <taxon>Sar</taxon>
        <taxon>Stramenopiles</taxon>
        <taxon>Ochrophyta</taxon>
        <taxon>Bolidophyceae</taxon>
        <taxon>Parmales</taxon>
        <taxon>Triparmaceae</taxon>
        <taxon>Triparma</taxon>
    </lineage>
</organism>
<evidence type="ECO:0000256" key="2">
    <source>
        <dbReference type="SAM" id="Coils"/>
    </source>
</evidence>
<feature type="coiled-coil region" evidence="2">
    <location>
        <begin position="1284"/>
        <end position="1322"/>
    </location>
</feature>
<dbReference type="InterPro" id="IPR036020">
    <property type="entry name" value="WW_dom_sf"/>
</dbReference>
<dbReference type="SMART" id="SM00456">
    <property type="entry name" value="WW"/>
    <property type="match status" value="3"/>
</dbReference>
<feature type="compositionally biased region" description="Acidic residues" evidence="3">
    <location>
        <begin position="1025"/>
        <end position="1042"/>
    </location>
</feature>
<feature type="compositionally biased region" description="Basic and acidic residues" evidence="3">
    <location>
        <begin position="964"/>
        <end position="996"/>
    </location>
</feature>
<feature type="coiled-coil region" evidence="2">
    <location>
        <begin position="569"/>
        <end position="616"/>
    </location>
</feature>